<reference evidence="2 3" key="1">
    <citation type="submission" date="2019-07" db="EMBL/GenBank/DDBJ databases">
        <authorList>
            <person name="Kim J."/>
        </authorList>
    </citation>
    <scope>NUCLEOTIDE SEQUENCE [LARGE SCALE GENOMIC DNA]</scope>
    <source>
        <strain evidence="3">dk17</strain>
    </source>
</reference>
<evidence type="ECO:0008006" key="4">
    <source>
        <dbReference type="Google" id="ProtNLM"/>
    </source>
</evidence>
<sequence length="208" mass="22983">MKKLLLALLSITLAITASAQTGKGQKFVGGSFYLNYDEAGTVSYYNYATGSTTYSQTNVLNLNISPEIGLFLTDKLAVSIQPGYSRVSGTETSAFYSSVNSAQNYVYTRDYHTDYAGLSVNFRYYWMLSNKFGIYPQAGISTSHVINDFKQGGLAIGGGPNVVFFPTESIGLNMGFGAINYRYNYTTHTSNFTTSLNNNFTFGINYYW</sequence>
<evidence type="ECO:0000313" key="3">
    <source>
        <dbReference type="Proteomes" id="UP000320042"/>
    </source>
</evidence>
<organism evidence="2 3">
    <name type="scientific">Mucilaginibacter pallidiroseus</name>
    <dbReference type="NCBI Taxonomy" id="2599295"/>
    <lineage>
        <taxon>Bacteria</taxon>
        <taxon>Pseudomonadati</taxon>
        <taxon>Bacteroidota</taxon>
        <taxon>Sphingobacteriia</taxon>
        <taxon>Sphingobacteriales</taxon>
        <taxon>Sphingobacteriaceae</taxon>
        <taxon>Mucilaginibacter</taxon>
    </lineage>
</organism>
<keyword evidence="1" id="KW-0732">Signal</keyword>
<evidence type="ECO:0000313" key="2">
    <source>
        <dbReference type="EMBL" id="TWR31610.1"/>
    </source>
</evidence>
<feature type="signal peptide" evidence="1">
    <location>
        <begin position="1"/>
        <end position="19"/>
    </location>
</feature>
<dbReference type="Proteomes" id="UP000320042">
    <property type="component" value="Unassembled WGS sequence"/>
</dbReference>
<feature type="chain" id="PRO_5021788498" description="Outer membrane protein beta-barrel domain-containing protein" evidence="1">
    <location>
        <begin position="20"/>
        <end position="208"/>
    </location>
</feature>
<evidence type="ECO:0000256" key="1">
    <source>
        <dbReference type="SAM" id="SignalP"/>
    </source>
</evidence>
<protein>
    <recommendedName>
        <fullName evidence="4">Outer membrane protein beta-barrel domain-containing protein</fullName>
    </recommendedName>
</protein>
<dbReference type="AlphaFoldDB" id="A0A563UJQ0"/>
<comment type="caution">
    <text evidence="2">The sequence shown here is derived from an EMBL/GenBank/DDBJ whole genome shotgun (WGS) entry which is preliminary data.</text>
</comment>
<dbReference type="EMBL" id="VOEJ01000001">
    <property type="protein sequence ID" value="TWR31610.1"/>
    <property type="molecule type" value="Genomic_DNA"/>
</dbReference>
<keyword evidence="3" id="KW-1185">Reference proteome</keyword>
<dbReference type="OrthoDB" id="945117at2"/>
<name>A0A563UJQ0_9SPHI</name>
<dbReference type="RefSeq" id="WP_146380508.1">
    <property type="nucleotide sequence ID" value="NZ_VOEJ01000001.1"/>
</dbReference>
<accession>A0A563UJQ0</accession>
<proteinExistence type="predicted"/>
<gene>
    <name evidence="2" type="ORF">FPZ43_03825</name>
</gene>